<evidence type="ECO:0000256" key="1">
    <source>
        <dbReference type="ARBA" id="ARBA00037957"/>
    </source>
</evidence>
<protein>
    <submittedName>
        <fullName evidence="2">Uncharacterized protein</fullName>
    </submittedName>
</protein>
<dbReference type="PANTHER" id="PTHR14469">
    <property type="entry name" value="SARCOMA ANTIGEN NY-SAR-23"/>
    <property type="match status" value="1"/>
</dbReference>
<organism evidence="2 3">
    <name type="scientific">Pyxicephalus adspersus</name>
    <name type="common">African bullfrog</name>
    <dbReference type="NCBI Taxonomy" id="30357"/>
    <lineage>
        <taxon>Eukaryota</taxon>
        <taxon>Metazoa</taxon>
        <taxon>Chordata</taxon>
        <taxon>Craniata</taxon>
        <taxon>Vertebrata</taxon>
        <taxon>Euteleostomi</taxon>
        <taxon>Amphibia</taxon>
        <taxon>Batrachia</taxon>
        <taxon>Anura</taxon>
        <taxon>Neobatrachia</taxon>
        <taxon>Ranoidea</taxon>
        <taxon>Pyxicephalidae</taxon>
        <taxon>Pyxicephalinae</taxon>
        <taxon>Pyxicephalus</taxon>
    </lineage>
</organism>
<comment type="similarity">
    <text evidence="1">Belongs to the PC-esterase family.</text>
</comment>
<evidence type="ECO:0000313" key="2">
    <source>
        <dbReference type="EMBL" id="DBA21402.1"/>
    </source>
</evidence>
<proteinExistence type="inferred from homology"/>
<reference evidence="2" key="1">
    <citation type="thesis" date="2020" institute="ProQuest LLC" country="789 East Eisenhower Parkway, Ann Arbor, MI, USA">
        <title>Comparative Genomics and Chromosome Evolution.</title>
        <authorList>
            <person name="Mudd A.B."/>
        </authorList>
    </citation>
    <scope>NUCLEOTIDE SEQUENCE</scope>
    <source>
        <strain evidence="2">1538</strain>
        <tissue evidence="2">Blood</tissue>
    </source>
</reference>
<accession>A0AAV3A4Q2</accession>
<dbReference type="Proteomes" id="UP001181693">
    <property type="component" value="Unassembled WGS sequence"/>
</dbReference>
<evidence type="ECO:0000313" key="3">
    <source>
        <dbReference type="Proteomes" id="UP001181693"/>
    </source>
</evidence>
<comment type="caution">
    <text evidence="2">The sequence shown here is derived from an EMBL/GenBank/DDBJ whole genome shotgun (WGS) entry which is preliminary data.</text>
</comment>
<name>A0AAV3A4Q2_PYXAD</name>
<sequence length="167" mass="19411">MKLLSSADIRRLLNSKYVAVLGDSIQRSVNKDLVKILQNDEFRTEKQLKGKGDMYHEQLLQMYKTNLDHLFIRLTEVLSPKCLVICNTSMSVGFKAGKVLEYPIPNVRWDIIEGNFYSTTRADLHQLDVIDFHLRLRFKLCSRVKDATHSNQLAHQKYTCILMTHID</sequence>
<gene>
    <name evidence="2" type="ORF">GDO54_018047</name>
</gene>
<keyword evidence="3" id="KW-1185">Reference proteome</keyword>
<dbReference type="PANTHER" id="PTHR14469:SF0">
    <property type="entry name" value="FAMILY WITH SEQUENCE SIMILARITY 113"/>
    <property type="match status" value="1"/>
</dbReference>
<dbReference type="EMBL" id="DYDO01000007">
    <property type="protein sequence ID" value="DBA21402.1"/>
    <property type="molecule type" value="Genomic_DNA"/>
</dbReference>
<dbReference type="AlphaFoldDB" id="A0AAV3A4Q2"/>